<proteinExistence type="predicted"/>
<keyword evidence="2" id="KW-0472">Membrane</keyword>
<protein>
    <submittedName>
        <fullName evidence="3">Uncharacterized protein</fullName>
    </submittedName>
</protein>
<accession>A0A8H8R7H2</accession>
<evidence type="ECO:0000313" key="4">
    <source>
        <dbReference type="Proteomes" id="UP000431533"/>
    </source>
</evidence>
<feature type="region of interest" description="Disordered" evidence="1">
    <location>
        <begin position="115"/>
        <end position="158"/>
    </location>
</feature>
<comment type="caution">
    <text evidence="3">The sequence shown here is derived from an EMBL/GenBank/DDBJ whole genome shotgun (WGS) entry which is preliminary data.</text>
</comment>
<dbReference type="AlphaFoldDB" id="A0A8H8R7H2"/>
<dbReference type="RefSeq" id="XP_031008219.1">
    <property type="nucleotide sequence ID" value="XM_031146849.1"/>
</dbReference>
<evidence type="ECO:0000256" key="1">
    <source>
        <dbReference type="SAM" id="MobiDB-lite"/>
    </source>
</evidence>
<feature type="transmembrane region" description="Helical" evidence="2">
    <location>
        <begin position="287"/>
        <end position="307"/>
    </location>
</feature>
<dbReference type="EMBL" id="QGMH01000018">
    <property type="protein sequence ID" value="TVY29432.1"/>
    <property type="molecule type" value="Genomic_DNA"/>
</dbReference>
<dbReference type="GeneID" id="41982068"/>
<sequence>MASNWFPVGTDNGKGWRLDIVSLLAVIGESSMEAHSQALTSSWTCILPRIIPAPQALLKPSRPTRMPQLPSQVVGVHNGTAVPTLSYFPNIIHPIDEQPPLSFVVFKITHKVKGPVNPPPSSANTNPLKKESASTSIDRGDLGDLENGPTPKRRSTFKKLEHTFSTKPTFSTTPRPHIPTRTYSPLSVLSVVSCLLTVGLLIWAFLIPDGTAVLALGTISLASSIVGYASWWSPLLTKRIFKAIVPPGDVVIRTREGAFILVKCNEDVARELYTGTEECNYKVSTQVYRFLVGLGTFLLMVSVVLLGNCNFTMQAAIGVSYIVLNGAFWLISLLNKGKFWDLSAYLVENITPLDAKNADKDSTDTFEGKPSFTRTMWYAIRETKRIDWVKKSGAAPTTPQWDKWLNLAEQEARKDNRKWNAVEQREKIVGQLDSVSRDDAVLVDNAEQHVPALQVDLPATR</sequence>
<keyword evidence="4" id="KW-1185">Reference proteome</keyword>
<evidence type="ECO:0000313" key="3">
    <source>
        <dbReference type="EMBL" id="TVY29432.1"/>
    </source>
</evidence>
<organism evidence="3 4">
    <name type="scientific">Lachnellula hyalina</name>
    <dbReference type="NCBI Taxonomy" id="1316788"/>
    <lineage>
        <taxon>Eukaryota</taxon>
        <taxon>Fungi</taxon>
        <taxon>Dikarya</taxon>
        <taxon>Ascomycota</taxon>
        <taxon>Pezizomycotina</taxon>
        <taxon>Leotiomycetes</taxon>
        <taxon>Helotiales</taxon>
        <taxon>Lachnaceae</taxon>
        <taxon>Lachnellula</taxon>
    </lineage>
</organism>
<evidence type="ECO:0000256" key="2">
    <source>
        <dbReference type="SAM" id="Phobius"/>
    </source>
</evidence>
<keyword evidence="2" id="KW-1133">Transmembrane helix</keyword>
<feature type="transmembrane region" description="Helical" evidence="2">
    <location>
        <begin position="313"/>
        <end position="334"/>
    </location>
</feature>
<feature type="compositionally biased region" description="Basic and acidic residues" evidence="1">
    <location>
        <begin position="128"/>
        <end position="142"/>
    </location>
</feature>
<feature type="transmembrane region" description="Helical" evidence="2">
    <location>
        <begin position="186"/>
        <end position="206"/>
    </location>
</feature>
<dbReference type="Proteomes" id="UP000431533">
    <property type="component" value="Unassembled WGS sequence"/>
</dbReference>
<feature type="transmembrane region" description="Helical" evidence="2">
    <location>
        <begin position="212"/>
        <end position="232"/>
    </location>
</feature>
<name>A0A8H8R7H2_9HELO</name>
<dbReference type="OrthoDB" id="5412502at2759"/>
<gene>
    <name evidence="3" type="ORF">LHYA1_G001870</name>
</gene>
<keyword evidence="2" id="KW-0812">Transmembrane</keyword>
<reference evidence="3 4" key="1">
    <citation type="submission" date="2018-05" db="EMBL/GenBank/DDBJ databases">
        <title>Genome sequencing and assembly of the regulated plant pathogen Lachnellula willkommii and related sister species for the development of diagnostic species identification markers.</title>
        <authorList>
            <person name="Giroux E."/>
            <person name="Bilodeau G."/>
        </authorList>
    </citation>
    <scope>NUCLEOTIDE SEQUENCE [LARGE SCALE GENOMIC DNA]</scope>
    <source>
        <strain evidence="3 4">CBS 185.66</strain>
    </source>
</reference>